<feature type="repeat" description="ANK" evidence="3">
    <location>
        <begin position="491"/>
        <end position="523"/>
    </location>
</feature>
<dbReference type="SUPFAM" id="SSF48403">
    <property type="entry name" value="Ankyrin repeat"/>
    <property type="match status" value="2"/>
</dbReference>
<keyword evidence="1" id="KW-0677">Repeat</keyword>
<feature type="repeat" description="ANK" evidence="3">
    <location>
        <begin position="524"/>
        <end position="556"/>
    </location>
</feature>
<feature type="repeat" description="ANK" evidence="3">
    <location>
        <begin position="782"/>
        <end position="814"/>
    </location>
</feature>
<dbReference type="Proteomes" id="UP001447188">
    <property type="component" value="Unassembled WGS sequence"/>
</dbReference>
<feature type="repeat" description="ANK" evidence="3">
    <location>
        <begin position="681"/>
        <end position="713"/>
    </location>
</feature>
<organism evidence="4 5">
    <name type="scientific">Discina gigas</name>
    <dbReference type="NCBI Taxonomy" id="1032678"/>
    <lineage>
        <taxon>Eukaryota</taxon>
        <taxon>Fungi</taxon>
        <taxon>Dikarya</taxon>
        <taxon>Ascomycota</taxon>
        <taxon>Pezizomycotina</taxon>
        <taxon>Pezizomycetes</taxon>
        <taxon>Pezizales</taxon>
        <taxon>Discinaceae</taxon>
        <taxon>Discina</taxon>
    </lineage>
</organism>
<dbReference type="InterPro" id="IPR036770">
    <property type="entry name" value="Ankyrin_rpt-contain_sf"/>
</dbReference>
<proteinExistence type="predicted"/>
<accession>A0ABR3G6K5</accession>
<feature type="repeat" description="ANK" evidence="3">
    <location>
        <begin position="714"/>
        <end position="747"/>
    </location>
</feature>
<dbReference type="EMBL" id="JBBBZM010000233">
    <property type="protein sequence ID" value="KAL0631582.1"/>
    <property type="molecule type" value="Genomic_DNA"/>
</dbReference>
<dbReference type="SMART" id="SM00248">
    <property type="entry name" value="ANK"/>
    <property type="match status" value="13"/>
</dbReference>
<evidence type="ECO:0000313" key="5">
    <source>
        <dbReference type="Proteomes" id="UP001447188"/>
    </source>
</evidence>
<gene>
    <name evidence="4" type="ORF">Q9L58_009553</name>
</gene>
<dbReference type="PRINTS" id="PR01415">
    <property type="entry name" value="ANKYRIN"/>
</dbReference>
<dbReference type="PROSITE" id="PS50297">
    <property type="entry name" value="ANK_REP_REGION"/>
    <property type="match status" value="9"/>
</dbReference>
<protein>
    <submittedName>
        <fullName evidence="4">Uncharacterized protein</fullName>
    </submittedName>
</protein>
<evidence type="ECO:0000256" key="3">
    <source>
        <dbReference type="PROSITE-ProRule" id="PRU00023"/>
    </source>
</evidence>
<keyword evidence="2 3" id="KW-0040">ANK repeat</keyword>
<dbReference type="Pfam" id="PF12796">
    <property type="entry name" value="Ank_2"/>
    <property type="match status" value="4"/>
</dbReference>
<evidence type="ECO:0000313" key="4">
    <source>
        <dbReference type="EMBL" id="KAL0631582.1"/>
    </source>
</evidence>
<dbReference type="Pfam" id="PF00023">
    <property type="entry name" value="Ank"/>
    <property type="match status" value="2"/>
</dbReference>
<dbReference type="PANTHER" id="PTHR24123:SF33">
    <property type="entry name" value="PROTEIN HOS4"/>
    <property type="match status" value="1"/>
</dbReference>
<keyword evidence="5" id="KW-1185">Reference proteome</keyword>
<reference evidence="4 5" key="1">
    <citation type="submission" date="2024-02" db="EMBL/GenBank/DDBJ databases">
        <title>Discinaceae phylogenomics.</title>
        <authorList>
            <person name="Dirks A.C."/>
            <person name="James T.Y."/>
        </authorList>
    </citation>
    <scope>NUCLEOTIDE SEQUENCE [LARGE SCALE GENOMIC DNA]</scope>
    <source>
        <strain evidence="4 5">ACD0624</strain>
    </source>
</reference>
<feature type="repeat" description="ANK" evidence="3">
    <location>
        <begin position="648"/>
        <end position="680"/>
    </location>
</feature>
<dbReference type="PANTHER" id="PTHR24123">
    <property type="entry name" value="ANKYRIN REPEAT-CONTAINING"/>
    <property type="match status" value="1"/>
</dbReference>
<name>A0ABR3G6K5_9PEZI</name>
<feature type="repeat" description="ANK" evidence="3">
    <location>
        <begin position="748"/>
        <end position="781"/>
    </location>
</feature>
<evidence type="ECO:0000256" key="1">
    <source>
        <dbReference type="ARBA" id="ARBA00022737"/>
    </source>
</evidence>
<dbReference type="InterPro" id="IPR051165">
    <property type="entry name" value="Multifunctional_ANK_Repeat"/>
</dbReference>
<sequence length="843" mass="89622">MSFGFGVGDVIAVAELAWKLYHFCFVVSRGAPHEFQLLLQQITSLSQSLKLLQLEAKNPTSNLMSSGPDRIQMVGEIMARVKNTLAELEKFAVKYQKMGDTSHPQFNLIDPGIRLDVEQLAEAIRSELEGIDASMVLLPSSDQIHACDLSIWEMQAKGASIQPGNRPEAGYHSWETEDEHVLFRGFAYYRPSEFATSTPCVILFVAHKRDKAAHIVLGDQSWVTLATFGVGDSHPQPRPVGNFTHIGDQKIEFSTTREAMYICAMADAVEEYIFHCLRNENEQATLLVLLLLFAIKNGYKEVVEHTLRGHSLHDLTPNKTSSPENPTTVIWREASHLATLPIPTVAGTSDEAEPQRTGLLRSLLFWGIQAGNKILATQLMQTKGIIVSEEEVLRWADLRWAARNGRSDLVMFILSENGTTLDSEGHLAYYLAACNGHGDLVHELLMRGVVDDHRYYKGLTVLQHAAAARNLMVVETIIEAGVNINDPASIDGNSALPGAAFGGHLEVVEVLLKAGADVNATVGGYDTALQAAAGNGHKGVIELLLKAGADVNASANGTLTPLQNASRWGHEVVVELLLKVGADINASEGGRTALKCAARGGTGVIMELLLKAGADVNAPAGEYHTALQRGGVELLLKAGADVNAPAGNYCTALQFAINRGREAVVGLLLKAGADVNAPPGNYGTALQSAAYSGKKGIVESLLQAGADVNVEVRGDRTVLQYAAGGKGGKDVVELLLKAGADVNAPAGEYSTALQWAAKKKGGKDVVELLLKAGANVNAPAGESSTALQYAANSGDEAVVELLLNAGAGVNASAGEYGTALQCAALKGHKGVAELLLKARAIDE</sequence>
<feature type="repeat" description="ANK" evidence="3">
    <location>
        <begin position="457"/>
        <end position="489"/>
    </location>
</feature>
<comment type="caution">
    <text evidence="4">The sequence shown here is derived from an EMBL/GenBank/DDBJ whole genome shotgun (WGS) entry which is preliminary data.</text>
</comment>
<evidence type="ECO:0000256" key="2">
    <source>
        <dbReference type="ARBA" id="ARBA00023043"/>
    </source>
</evidence>
<dbReference type="Gene3D" id="1.25.40.20">
    <property type="entry name" value="Ankyrin repeat-containing domain"/>
    <property type="match status" value="2"/>
</dbReference>
<dbReference type="PROSITE" id="PS50088">
    <property type="entry name" value="ANK_REPEAT"/>
    <property type="match status" value="10"/>
</dbReference>
<feature type="repeat" description="ANK" evidence="3">
    <location>
        <begin position="589"/>
        <end position="621"/>
    </location>
</feature>
<feature type="repeat" description="ANK" evidence="3">
    <location>
        <begin position="557"/>
        <end position="589"/>
    </location>
</feature>
<dbReference type="InterPro" id="IPR002110">
    <property type="entry name" value="Ankyrin_rpt"/>
</dbReference>